<accession>A0A9P6ECG0</accession>
<sequence>MRGEICVGFASILAVASVIMLIFVHIGQINTSSVPRSISMLKVNISAYSFVLETFIHNPVSALYTSNATAPLQAQAGLRQYYEFGLYSYCGFVSATNGSTPSNNQSSWVSSGATPNPSIGPGHGICTNHTFAKAFKPYDYITADMTQNYTILTNNFLGNITPSPTILDSKYLSETSKAAYWMLFLGTICGAVALLCGIPRSHTTFFFSSLFALASAMLLLIASAIWTVLVKKCESINTILLEVVNSSERVPVGIVIQAGTGLWIMWAACVCMVLSVIPYFISCCTYRG</sequence>
<dbReference type="Pfam" id="PF06687">
    <property type="entry name" value="SUR7"/>
    <property type="match status" value="1"/>
</dbReference>
<dbReference type="PANTHER" id="PTHR28019:SF2">
    <property type="entry name" value="CELL MEMBRANE PROTEIN YLR413W-RELATED"/>
    <property type="match status" value="1"/>
</dbReference>
<protein>
    <recommendedName>
        <fullName evidence="4">Actin cortical patch SUR7/pH-response regulator PalI</fullName>
    </recommendedName>
</protein>
<feature type="transmembrane region" description="Helical" evidence="1">
    <location>
        <begin position="205"/>
        <end position="230"/>
    </location>
</feature>
<dbReference type="EMBL" id="MU157870">
    <property type="protein sequence ID" value="KAF9526500.1"/>
    <property type="molecule type" value="Genomic_DNA"/>
</dbReference>
<evidence type="ECO:0000256" key="1">
    <source>
        <dbReference type="SAM" id="Phobius"/>
    </source>
</evidence>
<evidence type="ECO:0000313" key="2">
    <source>
        <dbReference type="EMBL" id="KAF9526500.1"/>
    </source>
</evidence>
<dbReference type="OrthoDB" id="3349852at2759"/>
<dbReference type="PANTHER" id="PTHR28019">
    <property type="entry name" value="CELL MEMBRANE PROTEIN YLR413W-RELATED"/>
    <property type="match status" value="1"/>
</dbReference>
<gene>
    <name evidence="2" type="ORF">CPB83DRAFT_816825</name>
</gene>
<comment type="caution">
    <text evidence="2">The sequence shown here is derived from an EMBL/GenBank/DDBJ whole genome shotgun (WGS) entry which is preliminary data.</text>
</comment>
<feature type="transmembrane region" description="Helical" evidence="1">
    <location>
        <begin position="178"/>
        <end position="198"/>
    </location>
</feature>
<dbReference type="GO" id="GO:0031505">
    <property type="term" value="P:fungal-type cell wall organization"/>
    <property type="evidence" value="ECO:0007669"/>
    <property type="project" value="TreeGrafter"/>
</dbReference>
<dbReference type="InterPro" id="IPR009571">
    <property type="entry name" value="SUR7/Rim9-like_fungi"/>
</dbReference>
<dbReference type="AlphaFoldDB" id="A0A9P6ECG0"/>
<keyword evidence="1" id="KW-0472">Membrane</keyword>
<feature type="transmembrane region" description="Helical" evidence="1">
    <location>
        <begin position="250"/>
        <end position="281"/>
    </location>
</feature>
<keyword evidence="1" id="KW-1133">Transmembrane helix</keyword>
<feature type="transmembrane region" description="Helical" evidence="1">
    <location>
        <begin position="7"/>
        <end position="27"/>
    </location>
</feature>
<evidence type="ECO:0000313" key="3">
    <source>
        <dbReference type="Proteomes" id="UP000807306"/>
    </source>
</evidence>
<proteinExistence type="predicted"/>
<evidence type="ECO:0008006" key="4">
    <source>
        <dbReference type="Google" id="ProtNLM"/>
    </source>
</evidence>
<reference evidence="2" key="1">
    <citation type="submission" date="2020-11" db="EMBL/GenBank/DDBJ databases">
        <authorList>
            <consortium name="DOE Joint Genome Institute"/>
            <person name="Ahrendt S."/>
            <person name="Riley R."/>
            <person name="Andreopoulos W."/>
            <person name="Labutti K."/>
            <person name="Pangilinan J."/>
            <person name="Ruiz-Duenas F.J."/>
            <person name="Barrasa J.M."/>
            <person name="Sanchez-Garcia M."/>
            <person name="Camarero S."/>
            <person name="Miyauchi S."/>
            <person name="Serrano A."/>
            <person name="Linde D."/>
            <person name="Babiker R."/>
            <person name="Drula E."/>
            <person name="Ayuso-Fernandez I."/>
            <person name="Pacheco R."/>
            <person name="Padilla G."/>
            <person name="Ferreira P."/>
            <person name="Barriuso J."/>
            <person name="Kellner H."/>
            <person name="Castanera R."/>
            <person name="Alfaro M."/>
            <person name="Ramirez L."/>
            <person name="Pisabarro A.G."/>
            <person name="Kuo A."/>
            <person name="Tritt A."/>
            <person name="Lipzen A."/>
            <person name="He G."/>
            <person name="Yan M."/>
            <person name="Ng V."/>
            <person name="Cullen D."/>
            <person name="Martin F."/>
            <person name="Rosso M.-N."/>
            <person name="Henrissat B."/>
            <person name="Hibbett D."/>
            <person name="Martinez A.T."/>
            <person name="Grigoriev I.V."/>
        </authorList>
    </citation>
    <scope>NUCLEOTIDE SEQUENCE</scope>
    <source>
        <strain evidence="2">CBS 506.95</strain>
    </source>
</reference>
<dbReference type="GO" id="GO:0051285">
    <property type="term" value="C:cell cortex of cell tip"/>
    <property type="evidence" value="ECO:0007669"/>
    <property type="project" value="TreeGrafter"/>
</dbReference>
<name>A0A9P6ECG0_9AGAR</name>
<dbReference type="Proteomes" id="UP000807306">
    <property type="component" value="Unassembled WGS sequence"/>
</dbReference>
<dbReference type="InterPro" id="IPR052413">
    <property type="entry name" value="SUR7_domain"/>
</dbReference>
<organism evidence="2 3">
    <name type="scientific">Crepidotus variabilis</name>
    <dbReference type="NCBI Taxonomy" id="179855"/>
    <lineage>
        <taxon>Eukaryota</taxon>
        <taxon>Fungi</taxon>
        <taxon>Dikarya</taxon>
        <taxon>Basidiomycota</taxon>
        <taxon>Agaricomycotina</taxon>
        <taxon>Agaricomycetes</taxon>
        <taxon>Agaricomycetidae</taxon>
        <taxon>Agaricales</taxon>
        <taxon>Agaricineae</taxon>
        <taxon>Crepidotaceae</taxon>
        <taxon>Crepidotus</taxon>
    </lineage>
</organism>
<dbReference type="GO" id="GO:0005886">
    <property type="term" value="C:plasma membrane"/>
    <property type="evidence" value="ECO:0007669"/>
    <property type="project" value="InterPro"/>
</dbReference>
<keyword evidence="3" id="KW-1185">Reference proteome</keyword>
<keyword evidence="1" id="KW-0812">Transmembrane</keyword>